<dbReference type="EnsemblPlants" id="OMERI07G15020.1">
    <property type="protein sequence ID" value="OMERI07G15020.1"/>
    <property type="gene ID" value="OMERI07G15020"/>
</dbReference>
<name>A0A0E0ECX3_9ORYZ</name>
<organism evidence="2">
    <name type="scientific">Oryza meridionalis</name>
    <dbReference type="NCBI Taxonomy" id="40149"/>
    <lineage>
        <taxon>Eukaryota</taxon>
        <taxon>Viridiplantae</taxon>
        <taxon>Streptophyta</taxon>
        <taxon>Embryophyta</taxon>
        <taxon>Tracheophyta</taxon>
        <taxon>Spermatophyta</taxon>
        <taxon>Magnoliopsida</taxon>
        <taxon>Liliopsida</taxon>
        <taxon>Poales</taxon>
        <taxon>Poaceae</taxon>
        <taxon>BOP clade</taxon>
        <taxon>Oryzoideae</taxon>
        <taxon>Oryzeae</taxon>
        <taxon>Oryzinae</taxon>
        <taxon>Oryza</taxon>
    </lineage>
</organism>
<dbReference type="Proteomes" id="UP000008021">
    <property type="component" value="Chromosome 7"/>
</dbReference>
<evidence type="ECO:0000313" key="2">
    <source>
        <dbReference type="EnsemblPlants" id="OMERI07G15020.1"/>
    </source>
</evidence>
<dbReference type="Gramene" id="OMERI07G15020.1">
    <property type="protein sequence ID" value="OMERI07G15020.1"/>
    <property type="gene ID" value="OMERI07G15020"/>
</dbReference>
<feature type="compositionally biased region" description="Basic residues" evidence="1">
    <location>
        <begin position="49"/>
        <end position="66"/>
    </location>
</feature>
<reference evidence="2" key="1">
    <citation type="submission" date="2015-04" db="UniProtKB">
        <authorList>
            <consortium name="EnsemblPlants"/>
        </authorList>
    </citation>
    <scope>IDENTIFICATION</scope>
</reference>
<reference evidence="2" key="2">
    <citation type="submission" date="2018-05" db="EMBL/GenBank/DDBJ databases">
        <title>OmerRS3 (Oryza meridionalis Reference Sequence Version 3).</title>
        <authorList>
            <person name="Zhang J."/>
            <person name="Kudrna D."/>
            <person name="Lee S."/>
            <person name="Talag J."/>
            <person name="Welchert J."/>
            <person name="Wing R.A."/>
        </authorList>
    </citation>
    <scope>NUCLEOTIDE SEQUENCE [LARGE SCALE GENOMIC DNA]</scope>
    <source>
        <strain evidence="2">cv. OR44</strain>
    </source>
</reference>
<proteinExistence type="predicted"/>
<protein>
    <submittedName>
        <fullName evidence="2">Uncharacterized protein</fullName>
    </submittedName>
</protein>
<keyword evidence="3" id="KW-1185">Reference proteome</keyword>
<evidence type="ECO:0000313" key="3">
    <source>
        <dbReference type="Proteomes" id="UP000008021"/>
    </source>
</evidence>
<dbReference type="HOGENOM" id="CLU_2729800_0_0_1"/>
<dbReference type="AlphaFoldDB" id="A0A0E0ECX3"/>
<feature type="region of interest" description="Disordered" evidence="1">
    <location>
        <begin position="43"/>
        <end position="72"/>
    </location>
</feature>
<sequence>TAVFPTPFSTCPALDFRIFADCGCSASVQPVLGPARLRFVIQRNGIGRQGKKRRKKKKKKKKKKKTTRIEEQ</sequence>
<evidence type="ECO:0000256" key="1">
    <source>
        <dbReference type="SAM" id="MobiDB-lite"/>
    </source>
</evidence>
<accession>A0A0E0ECX3</accession>